<organism evidence="5 6">
    <name type="scientific">Ficus carica</name>
    <name type="common">Common fig</name>
    <dbReference type="NCBI Taxonomy" id="3494"/>
    <lineage>
        <taxon>Eukaryota</taxon>
        <taxon>Viridiplantae</taxon>
        <taxon>Streptophyta</taxon>
        <taxon>Embryophyta</taxon>
        <taxon>Tracheophyta</taxon>
        <taxon>Spermatophyta</taxon>
        <taxon>Magnoliopsida</taxon>
        <taxon>eudicotyledons</taxon>
        <taxon>Gunneridae</taxon>
        <taxon>Pentapetalae</taxon>
        <taxon>rosids</taxon>
        <taxon>fabids</taxon>
        <taxon>Rosales</taxon>
        <taxon>Moraceae</taxon>
        <taxon>Ficeae</taxon>
        <taxon>Ficus</taxon>
    </lineage>
</organism>
<keyword evidence="1" id="KW-0812">Transmembrane</keyword>
<dbReference type="PANTHER" id="PTHR45927:SF10">
    <property type="entry name" value="LYSM-DOMAIN RECEPTOR-LIKE KINASE"/>
    <property type="match status" value="1"/>
</dbReference>
<dbReference type="InterPro" id="IPR056562">
    <property type="entry name" value="LysM2_CERK1_LYK3_4_5"/>
</dbReference>
<dbReference type="Proteomes" id="UP001187192">
    <property type="component" value="Unassembled WGS sequence"/>
</dbReference>
<feature type="transmembrane region" description="Helical" evidence="1">
    <location>
        <begin position="269"/>
        <end position="295"/>
    </location>
</feature>
<accession>A0AA87Z421</accession>
<dbReference type="InterPro" id="IPR001245">
    <property type="entry name" value="Ser-Thr/Tyr_kinase_cat_dom"/>
</dbReference>
<dbReference type="SUPFAM" id="SSF56112">
    <property type="entry name" value="Protein kinase-like (PK-like)"/>
    <property type="match status" value="1"/>
</dbReference>
<evidence type="ECO:0000256" key="1">
    <source>
        <dbReference type="SAM" id="Phobius"/>
    </source>
</evidence>
<dbReference type="PROSITE" id="PS50011">
    <property type="entry name" value="PROTEIN_KINASE_DOM"/>
    <property type="match status" value="1"/>
</dbReference>
<dbReference type="Pfam" id="PF23446">
    <property type="entry name" value="LysM1_NFP_LYK"/>
    <property type="match status" value="1"/>
</dbReference>
<gene>
    <name evidence="5" type="ORF">TIFTF001_000720</name>
</gene>
<dbReference type="GO" id="GO:0004672">
    <property type="term" value="F:protein kinase activity"/>
    <property type="evidence" value="ECO:0007669"/>
    <property type="project" value="InterPro"/>
</dbReference>
<evidence type="ECO:0000256" key="2">
    <source>
        <dbReference type="SAM" id="SignalP"/>
    </source>
</evidence>
<dbReference type="EMBL" id="BTGU01000001">
    <property type="protein sequence ID" value="GMN24860.1"/>
    <property type="molecule type" value="Genomic_DNA"/>
</dbReference>
<protein>
    <submittedName>
        <fullName evidence="5">Uncharacterized protein</fullName>
    </submittedName>
</protein>
<keyword evidence="2" id="KW-0732">Signal</keyword>
<dbReference type="InterPro" id="IPR000719">
    <property type="entry name" value="Prot_kinase_dom"/>
</dbReference>
<evidence type="ECO:0000313" key="6">
    <source>
        <dbReference type="Proteomes" id="UP001187192"/>
    </source>
</evidence>
<comment type="caution">
    <text evidence="5">The sequence shown here is derived from an EMBL/GenBank/DDBJ whole genome shotgun (WGS) entry which is preliminary data.</text>
</comment>
<dbReference type="Gene3D" id="3.30.200.20">
    <property type="entry name" value="Phosphorylase Kinase, domain 1"/>
    <property type="match status" value="1"/>
</dbReference>
<proteinExistence type="predicted"/>
<dbReference type="InterPro" id="IPR052611">
    <property type="entry name" value="Plant_RLK_LysM"/>
</dbReference>
<dbReference type="Pfam" id="PF23472">
    <property type="entry name" value="LysM2_CERK1_LYK3_4_5"/>
    <property type="match status" value="1"/>
</dbReference>
<feature type="domain" description="Protein kinase" evidence="3">
    <location>
        <begin position="353"/>
        <end position="611"/>
    </location>
</feature>
<dbReference type="PROSITE" id="PS51782">
    <property type="entry name" value="LYSM"/>
    <property type="match status" value="1"/>
</dbReference>
<dbReference type="Pfam" id="PF23473">
    <property type="entry name" value="LysM3_LYK4_5"/>
    <property type="match status" value="1"/>
</dbReference>
<dbReference type="AlphaFoldDB" id="A0AA87Z421"/>
<feature type="signal peptide" evidence="2">
    <location>
        <begin position="1"/>
        <end position="22"/>
    </location>
</feature>
<reference evidence="5" key="1">
    <citation type="submission" date="2023-07" db="EMBL/GenBank/DDBJ databases">
        <title>draft genome sequence of fig (Ficus carica).</title>
        <authorList>
            <person name="Takahashi T."/>
            <person name="Nishimura K."/>
        </authorList>
    </citation>
    <scope>NUCLEOTIDE SEQUENCE</scope>
</reference>
<evidence type="ECO:0000313" key="5">
    <source>
        <dbReference type="EMBL" id="GMN24860.1"/>
    </source>
</evidence>
<keyword evidence="6" id="KW-1185">Reference proteome</keyword>
<sequence>MKNLVWFLILVCIIIMASSSHAQQYYDPSDCPADKIIPGSRYTCNSFQESSSCETFLVYRANRRFQTVSRISELLNVSSDVLLNLNNLTSPSEPLQLSREVLVPIVCSCSGRFFHANFSYTVSQATSMSEIACGVFEGLVKLPILNEENPSGDQSNEYVKVGSKLHVPLKCACPDNSTSDIGIKYLVTYPFVEKDATSPLSNKFGISPEDLWSVNHLERNPTVFPNTTVLVPLRAEPIMNINIIPVSSPPPAAFLPTITVEKPMKTRKLGILFIAGSVIAFSIVFAAIIACAVYIRALKKWKAKKYQSFNGRSSPISSTARNSPKSLATARSSICLSPDLLVGIKFSLFNYCMEEIKRATKDFSEENKMGSQVYKGVIDNVKVMIKQMRLEDTRRVIDVHSRINHINLVKLLGVCYGEDDLSWSYLVFEYPGNGCLRDCLSNPTTPLKWYQRAQIAFDIATGLHYLNCCTFPSYAHTNMHSRNIFVTSNFRAKLGEIGAFPPDQSQNAVTGSLAEKVDVFAFGIVLLELISAREDIIEGKSFKESIKFLSGEASAEGGCFEQLRSFMDPNLKEYSLAGALCLAVLAKACLEDDPLPRPSMDDIIKVLAKVV</sequence>
<name>A0AA87Z421_FICCA</name>
<keyword evidence="1" id="KW-1133">Transmembrane helix</keyword>
<keyword evidence="1" id="KW-0472">Membrane</keyword>
<dbReference type="InterPro" id="IPR056563">
    <property type="entry name" value="LysM3_LYK4_5"/>
</dbReference>
<feature type="chain" id="PRO_5041642508" evidence="2">
    <location>
        <begin position="23"/>
        <end position="611"/>
    </location>
</feature>
<dbReference type="InterPro" id="IPR011009">
    <property type="entry name" value="Kinase-like_dom_sf"/>
</dbReference>
<evidence type="ECO:0000259" key="3">
    <source>
        <dbReference type="PROSITE" id="PS50011"/>
    </source>
</evidence>
<dbReference type="Pfam" id="PF07714">
    <property type="entry name" value="PK_Tyr_Ser-Thr"/>
    <property type="match status" value="1"/>
</dbReference>
<feature type="domain" description="LysM" evidence="4">
    <location>
        <begin position="187"/>
        <end position="231"/>
    </location>
</feature>
<dbReference type="GO" id="GO:0005886">
    <property type="term" value="C:plasma membrane"/>
    <property type="evidence" value="ECO:0007669"/>
    <property type="project" value="UniProtKB-ARBA"/>
</dbReference>
<dbReference type="GO" id="GO:0005524">
    <property type="term" value="F:ATP binding"/>
    <property type="evidence" value="ECO:0007669"/>
    <property type="project" value="InterPro"/>
</dbReference>
<dbReference type="InterPro" id="IPR018392">
    <property type="entry name" value="LysM"/>
</dbReference>
<evidence type="ECO:0000259" key="4">
    <source>
        <dbReference type="PROSITE" id="PS51782"/>
    </source>
</evidence>
<dbReference type="Gene3D" id="1.10.510.10">
    <property type="entry name" value="Transferase(Phosphotransferase) domain 1"/>
    <property type="match status" value="1"/>
</dbReference>
<dbReference type="PANTHER" id="PTHR45927">
    <property type="entry name" value="LYSM-DOMAIN RECEPTOR-LIKE KINASE-RELATED"/>
    <property type="match status" value="1"/>
</dbReference>
<dbReference type="InterPro" id="IPR056561">
    <property type="entry name" value="NFP_LYK_LysM1"/>
</dbReference>